<evidence type="ECO:0000256" key="4">
    <source>
        <dbReference type="PROSITE-ProRule" id="PRU00335"/>
    </source>
</evidence>
<dbReference type="Gene3D" id="1.10.357.10">
    <property type="entry name" value="Tetracycline Repressor, domain 2"/>
    <property type="match status" value="1"/>
</dbReference>
<keyword evidence="2 4" id="KW-0238">DNA-binding</keyword>
<evidence type="ECO:0000313" key="6">
    <source>
        <dbReference type="EMBL" id="MBK1786312.1"/>
    </source>
</evidence>
<dbReference type="SUPFAM" id="SSF46689">
    <property type="entry name" value="Homeodomain-like"/>
    <property type="match status" value="1"/>
</dbReference>
<dbReference type="PRINTS" id="PR00455">
    <property type="entry name" value="HTHTETR"/>
</dbReference>
<dbReference type="InterPro" id="IPR050109">
    <property type="entry name" value="HTH-type_TetR-like_transc_reg"/>
</dbReference>
<evidence type="ECO:0000256" key="3">
    <source>
        <dbReference type="ARBA" id="ARBA00023163"/>
    </source>
</evidence>
<evidence type="ECO:0000256" key="2">
    <source>
        <dbReference type="ARBA" id="ARBA00023125"/>
    </source>
</evidence>
<dbReference type="InterPro" id="IPR009057">
    <property type="entry name" value="Homeodomain-like_sf"/>
</dbReference>
<dbReference type="Pfam" id="PF00440">
    <property type="entry name" value="TetR_N"/>
    <property type="match status" value="1"/>
</dbReference>
<dbReference type="GO" id="GO:0003700">
    <property type="term" value="F:DNA-binding transcription factor activity"/>
    <property type="evidence" value="ECO:0007669"/>
    <property type="project" value="TreeGrafter"/>
</dbReference>
<keyword evidence="1" id="KW-0805">Transcription regulation</keyword>
<dbReference type="PANTHER" id="PTHR30055">
    <property type="entry name" value="HTH-TYPE TRANSCRIPTIONAL REGULATOR RUTR"/>
    <property type="match status" value="1"/>
</dbReference>
<accession>A0A934V5B5</accession>
<evidence type="ECO:0000256" key="1">
    <source>
        <dbReference type="ARBA" id="ARBA00023015"/>
    </source>
</evidence>
<dbReference type="PROSITE" id="PS50977">
    <property type="entry name" value="HTH_TETR_2"/>
    <property type="match status" value="1"/>
</dbReference>
<dbReference type="InterPro" id="IPR049484">
    <property type="entry name" value="Rv0078-like_C"/>
</dbReference>
<protein>
    <submittedName>
        <fullName evidence="6">TetR/AcrR family transcriptional regulator</fullName>
    </submittedName>
</protein>
<evidence type="ECO:0000259" key="5">
    <source>
        <dbReference type="PROSITE" id="PS50977"/>
    </source>
</evidence>
<gene>
    <name evidence="6" type="ORF">JHE00_18430</name>
</gene>
<proteinExistence type="predicted"/>
<dbReference type="Proteomes" id="UP000635245">
    <property type="component" value="Unassembled WGS sequence"/>
</dbReference>
<dbReference type="GO" id="GO:0000976">
    <property type="term" value="F:transcription cis-regulatory region binding"/>
    <property type="evidence" value="ECO:0007669"/>
    <property type="project" value="TreeGrafter"/>
</dbReference>
<keyword evidence="3" id="KW-0804">Transcription</keyword>
<dbReference type="EMBL" id="JAENJH010000004">
    <property type="protein sequence ID" value="MBK1786312.1"/>
    <property type="molecule type" value="Genomic_DNA"/>
</dbReference>
<dbReference type="PANTHER" id="PTHR30055:SF234">
    <property type="entry name" value="HTH-TYPE TRANSCRIPTIONAL REGULATOR BETI"/>
    <property type="match status" value="1"/>
</dbReference>
<dbReference type="RefSeq" id="WP_200319645.1">
    <property type="nucleotide sequence ID" value="NZ_JAENJH010000004.1"/>
</dbReference>
<organism evidence="6 7">
    <name type="scientific">Prauserella cavernicola</name>
    <dbReference type="NCBI Taxonomy" id="2800127"/>
    <lineage>
        <taxon>Bacteria</taxon>
        <taxon>Bacillati</taxon>
        <taxon>Actinomycetota</taxon>
        <taxon>Actinomycetes</taxon>
        <taxon>Pseudonocardiales</taxon>
        <taxon>Pseudonocardiaceae</taxon>
        <taxon>Prauserella</taxon>
    </lineage>
</organism>
<reference evidence="6" key="1">
    <citation type="submission" date="2020-12" db="EMBL/GenBank/DDBJ databases">
        <title>Prauserella sp. ASG 168, a novel actinomycete isolated from cave rock.</title>
        <authorList>
            <person name="Suriyachadkun C."/>
        </authorList>
    </citation>
    <scope>NUCLEOTIDE SEQUENCE</scope>
    <source>
        <strain evidence="6">ASG 168</strain>
    </source>
</reference>
<dbReference type="Pfam" id="PF21351">
    <property type="entry name" value="TetR_C_41"/>
    <property type="match status" value="1"/>
</dbReference>
<evidence type="ECO:0000313" key="7">
    <source>
        <dbReference type="Proteomes" id="UP000635245"/>
    </source>
</evidence>
<sequence length="201" mass="21336">MVARNRELERGDAARRALVAAAVDLFADKGFAETATSEIVNRAGLTRAALYHHFADKYELFEAAVSSVESRVRIRVRGACQQAAGARDDPLAGLLAGAGAFLDECLEPDVQRLLLRDAPLVLGWQRLDNALSPLVEILAAAVRGGGLPPQPVEPLAQLLHGALVRAGLVLGSARQPALTRDELDAAVRQLLGSLFSGDSSR</sequence>
<feature type="DNA-binding region" description="H-T-H motif" evidence="4">
    <location>
        <begin position="35"/>
        <end position="54"/>
    </location>
</feature>
<dbReference type="InterPro" id="IPR001647">
    <property type="entry name" value="HTH_TetR"/>
</dbReference>
<keyword evidence="7" id="KW-1185">Reference proteome</keyword>
<name>A0A934V5B5_9PSEU</name>
<comment type="caution">
    <text evidence="6">The sequence shown here is derived from an EMBL/GenBank/DDBJ whole genome shotgun (WGS) entry which is preliminary data.</text>
</comment>
<feature type="domain" description="HTH tetR-type" evidence="5">
    <location>
        <begin position="12"/>
        <end position="72"/>
    </location>
</feature>
<dbReference type="AlphaFoldDB" id="A0A934V5B5"/>